<dbReference type="PATRIC" id="fig|593117.10.peg.1209"/>
<protein>
    <submittedName>
        <fullName evidence="3">Rubrerythrin-related protein (Rr)</fullName>
    </submittedName>
</protein>
<dbReference type="InterPro" id="IPR009078">
    <property type="entry name" value="Ferritin-like_SF"/>
</dbReference>
<dbReference type="AlphaFoldDB" id="C5A650"/>
<gene>
    <name evidence="3" type="primary">rr-2</name>
    <name evidence="3" type="ordered locus">TGAM_1210</name>
</gene>
<dbReference type="GeneID" id="7987856"/>
<dbReference type="InterPro" id="IPR012347">
    <property type="entry name" value="Ferritin-like"/>
</dbReference>
<organism evidence="3 4">
    <name type="scientific">Thermococcus gammatolerans (strain DSM 15229 / JCM 11827 / EJ3)</name>
    <dbReference type="NCBI Taxonomy" id="593117"/>
    <lineage>
        <taxon>Archaea</taxon>
        <taxon>Methanobacteriati</taxon>
        <taxon>Methanobacteriota</taxon>
        <taxon>Thermococci</taxon>
        <taxon>Thermococcales</taxon>
        <taxon>Thermococcaceae</taxon>
        <taxon>Thermococcus</taxon>
    </lineage>
</organism>
<evidence type="ECO:0000313" key="3">
    <source>
        <dbReference type="EMBL" id="ACS33712.1"/>
    </source>
</evidence>
<feature type="domain" description="DUF835" evidence="2">
    <location>
        <begin position="192"/>
        <end position="322"/>
    </location>
</feature>
<dbReference type="EMBL" id="CP001398">
    <property type="protein sequence ID" value="ACS33712.1"/>
    <property type="molecule type" value="Genomic_DNA"/>
</dbReference>
<dbReference type="Pfam" id="PF02915">
    <property type="entry name" value="Rubrerythrin"/>
    <property type="match status" value="1"/>
</dbReference>
<proteinExistence type="predicted"/>
<dbReference type="GO" id="GO:0016491">
    <property type="term" value="F:oxidoreductase activity"/>
    <property type="evidence" value="ECO:0007669"/>
    <property type="project" value="InterPro"/>
</dbReference>
<dbReference type="InterPro" id="IPR003251">
    <property type="entry name" value="Rr_diiron-bd_dom"/>
</dbReference>
<dbReference type="SUPFAM" id="SSF47240">
    <property type="entry name" value="Ferritin-like"/>
    <property type="match status" value="1"/>
</dbReference>
<dbReference type="Pfam" id="PF05763">
    <property type="entry name" value="DUF835"/>
    <property type="match status" value="1"/>
</dbReference>
<dbReference type="HOGENOM" id="CLU_074025_0_0_2"/>
<dbReference type="Proteomes" id="UP000001488">
    <property type="component" value="Chromosome"/>
</dbReference>
<evidence type="ECO:0000313" key="4">
    <source>
        <dbReference type="Proteomes" id="UP000001488"/>
    </source>
</evidence>
<sequence length="327" mass="38122">MKALVSFNRERLESYLSEVVDKLKSLSFKEALSYAIFNEEDEAKYYAELAQKAKRPSVRALFLQMSDESLGHKERLYKLFKKLFPDEEPVKVDAPPVEVAPFYPEFEKVEDYLHALEYCMESELFAKRTYEILSTKAEDEEARALFAQLALMEEEHYERIRKVYELVSKMKRRKISLEALEPGGYLFEDRAKARYTFLDVIGEDRGLVITREHPKKIRSWMKIDVPVLWLSESAMKMSGVRTLPPKLLLDKAEDIAECVSSENLRAVLLESAEYLLLETTEKDLIKFLLDLRDLAIERGFYLIVSAEKEAFTPTSWAILRANMERIE</sequence>
<accession>C5A650</accession>
<dbReference type="GO" id="GO:0046872">
    <property type="term" value="F:metal ion binding"/>
    <property type="evidence" value="ECO:0007669"/>
    <property type="project" value="InterPro"/>
</dbReference>
<dbReference type="CDD" id="cd01045">
    <property type="entry name" value="Ferritin_like_AB"/>
    <property type="match status" value="1"/>
</dbReference>
<dbReference type="PANTHER" id="PTHR33531:SF10">
    <property type="entry name" value="BLR7895 PROTEIN"/>
    <property type="match status" value="1"/>
</dbReference>
<evidence type="ECO:0000259" key="2">
    <source>
        <dbReference type="Pfam" id="PF05763"/>
    </source>
</evidence>
<dbReference type="eggNOG" id="arCOG01104">
    <property type="taxonomic scope" value="Archaea"/>
</dbReference>
<dbReference type="RefSeq" id="WP_015858824.1">
    <property type="nucleotide sequence ID" value="NC_012804.1"/>
</dbReference>
<dbReference type="InterPro" id="IPR008553">
    <property type="entry name" value="DUF835"/>
</dbReference>
<name>C5A650_THEGJ</name>
<reference evidence="3 4" key="1">
    <citation type="journal article" date="2007" name="Genome Biol.">
        <title>Genome analysis and genome-wide proteomics of Thermococcus gammatolerans, the most radioresistant organism known amongst the Archaea.</title>
        <authorList>
            <person name="Zivanovic Y."/>
            <person name="Armengaud J."/>
            <person name="Lagorce A."/>
            <person name="Leplat C."/>
            <person name="Guerin P."/>
            <person name="Dutertre M."/>
            <person name="Anthouard V."/>
            <person name="Forterre P."/>
            <person name="Wincker P."/>
            <person name="Confalonieri F."/>
        </authorList>
    </citation>
    <scope>NUCLEOTIDE SEQUENCE [LARGE SCALE GENOMIC DNA]</scope>
    <source>
        <strain evidence="4">DSM 15229 / JCM 11827 / EJ3</strain>
    </source>
</reference>
<dbReference type="KEGG" id="tga:TGAM_1210"/>
<evidence type="ECO:0000259" key="1">
    <source>
        <dbReference type="Pfam" id="PF02915"/>
    </source>
</evidence>
<dbReference type="PANTHER" id="PTHR33531">
    <property type="entry name" value="RUBRERYTHRIN SUBFAMILY"/>
    <property type="match status" value="1"/>
</dbReference>
<dbReference type="Gene3D" id="1.20.1260.10">
    <property type="match status" value="1"/>
</dbReference>
<feature type="domain" description="Rubrerythrin diiron-binding" evidence="1">
    <location>
        <begin position="30"/>
        <end position="164"/>
    </location>
</feature>
<dbReference type="eggNOG" id="arCOG03797">
    <property type="taxonomic scope" value="Archaea"/>
</dbReference>
<dbReference type="STRING" id="593117.TGAM_1210"/>
<dbReference type="PaxDb" id="593117-TGAM_1210"/>
<keyword evidence="4" id="KW-1185">Reference proteome</keyword>